<proteinExistence type="inferred from homology"/>
<feature type="transmembrane region" description="Helical" evidence="1">
    <location>
        <begin position="12"/>
        <end position="28"/>
    </location>
</feature>
<dbReference type="Pfam" id="PF03616">
    <property type="entry name" value="Glt_symporter"/>
    <property type="match status" value="1"/>
</dbReference>
<comment type="caution">
    <text evidence="3">The sequence shown here is derived from an EMBL/GenBank/DDBJ whole genome shotgun (WGS) entry which is preliminary data.</text>
</comment>
<evidence type="ECO:0000256" key="1">
    <source>
        <dbReference type="HAMAP-Rule" id="MF_02062"/>
    </source>
</evidence>
<reference evidence="3 4" key="1">
    <citation type="submission" date="2022-11" db="EMBL/GenBank/DDBJ databases">
        <title>Spartinivicinus poritis sp. nov., isolated from scleractinian coral Porites lutea.</title>
        <authorList>
            <person name="Zhang G."/>
            <person name="Cai L."/>
            <person name="Wei Q."/>
        </authorList>
    </citation>
    <scope>NUCLEOTIDE SEQUENCE [LARGE SCALE GENOMIC DNA]</scope>
    <source>
        <strain evidence="3 4">A2-2</strain>
    </source>
</reference>
<dbReference type="PANTHER" id="PTHR36178:SF1">
    <property type="entry name" value="SODIUM_GLUTAMATE SYMPORTER"/>
    <property type="match status" value="1"/>
</dbReference>
<feature type="transmembrane region" description="Helical" evidence="1">
    <location>
        <begin position="99"/>
        <end position="124"/>
    </location>
</feature>
<keyword evidence="4" id="KW-1185">Reference proteome</keyword>
<dbReference type="InterPro" id="IPR004445">
    <property type="entry name" value="GltS"/>
</dbReference>
<keyword evidence="1" id="KW-0813">Transport</keyword>
<dbReference type="HAMAP" id="MF_02062">
    <property type="entry name" value="GltS"/>
    <property type="match status" value="1"/>
</dbReference>
<dbReference type="PANTHER" id="PTHR36178">
    <property type="entry name" value="SLR0625 PROTEIN"/>
    <property type="match status" value="1"/>
</dbReference>
<evidence type="ECO:0000313" key="3">
    <source>
        <dbReference type="EMBL" id="MDE1464404.1"/>
    </source>
</evidence>
<feature type="transmembrane region" description="Helical" evidence="1">
    <location>
        <begin position="340"/>
        <end position="357"/>
    </location>
</feature>
<feature type="transmembrane region" description="Helical" evidence="1">
    <location>
        <begin position="69"/>
        <end position="87"/>
    </location>
</feature>
<keyword evidence="1" id="KW-0997">Cell inner membrane</keyword>
<sequence length="407" mass="44075">MEGFEIIEVSPRRTLLISIIVLWLGIYLTKKAKWLKSYNIPAAVTGGLICSVLVAFVAILYGYQITFNLWMRDILLLIFFSTIGLTANIKLLVNGGKCLFILLIAASVFLVVQNLVGLFVASLFEGHFAYGLLTGSVSFAGGHGTAITYGKLFTEQYQLPATEEIAIACATLGLIVGGLVGGPLAEKLINKNKLSPSNSNEQSKSLDVKNNNSGKLTSMNAIINATFLIVLCIGCGEFIHLWLKNNDIVMPLYLPGLFVGILITNIGDLLKIKKTSQFSNAISLWSDVSLTLFLAMSLMSMQLLVLSQALRPLMLVLVFQVIVMSLFSYIIVFRIMGRDYDAAVISSGFAGLGLGATPVGMANMRAVSEKYGNSAKAFLVIPLLGAFFIDVVNALILQGFMSLPFLK</sequence>
<dbReference type="NCBIfam" id="TIGR00210">
    <property type="entry name" value="gltS"/>
    <property type="match status" value="1"/>
</dbReference>
<keyword evidence="1" id="KW-1133">Transmembrane helix</keyword>
<keyword evidence="1" id="KW-0406">Ion transport</keyword>
<comment type="function">
    <text evidence="1">Catalyzes the sodium-dependent transport of glutamate.</text>
</comment>
<evidence type="ECO:0000313" key="4">
    <source>
        <dbReference type="Proteomes" id="UP001528823"/>
    </source>
</evidence>
<feature type="transmembrane region" description="Helical" evidence="1">
    <location>
        <begin position="40"/>
        <end position="63"/>
    </location>
</feature>
<keyword evidence="1" id="KW-0029">Amino-acid transport</keyword>
<accession>A0ABT5UDF2</accession>
<organism evidence="3 4">
    <name type="scientific">Spartinivicinus poritis</name>
    <dbReference type="NCBI Taxonomy" id="2994640"/>
    <lineage>
        <taxon>Bacteria</taxon>
        <taxon>Pseudomonadati</taxon>
        <taxon>Pseudomonadota</taxon>
        <taxon>Gammaproteobacteria</taxon>
        <taxon>Oceanospirillales</taxon>
        <taxon>Zooshikellaceae</taxon>
        <taxon>Spartinivicinus</taxon>
    </lineage>
</organism>
<feature type="transmembrane region" description="Helical" evidence="1">
    <location>
        <begin position="282"/>
        <end position="306"/>
    </location>
</feature>
<feature type="transmembrane region" description="Helical" evidence="1">
    <location>
        <begin position="248"/>
        <end position="270"/>
    </location>
</feature>
<feature type="transmembrane region" description="Helical" evidence="1">
    <location>
        <begin position="165"/>
        <end position="185"/>
    </location>
</feature>
<evidence type="ECO:0000256" key="2">
    <source>
        <dbReference type="NCBIfam" id="TIGR00210"/>
    </source>
</evidence>
<comment type="similarity">
    <text evidence="1">Belongs to the glutamate:Na(+) symporter (ESS) (TC 2.A.27) family.</text>
</comment>
<feature type="transmembrane region" description="Helical" evidence="1">
    <location>
        <begin position="377"/>
        <end position="397"/>
    </location>
</feature>
<dbReference type="Proteomes" id="UP001528823">
    <property type="component" value="Unassembled WGS sequence"/>
</dbReference>
<protein>
    <recommendedName>
        <fullName evidence="1 2">Sodium/glutamate symporter</fullName>
    </recommendedName>
</protein>
<gene>
    <name evidence="1 3" type="primary">gltS</name>
    <name evidence="3" type="ORF">ORQ98_20805</name>
</gene>
<keyword evidence="1" id="KW-0739">Sodium transport</keyword>
<keyword evidence="1" id="KW-0915">Sodium</keyword>
<feature type="transmembrane region" description="Helical" evidence="1">
    <location>
        <begin position="312"/>
        <end position="333"/>
    </location>
</feature>
<dbReference type="EMBL" id="JAPMOU010000034">
    <property type="protein sequence ID" value="MDE1464404.1"/>
    <property type="molecule type" value="Genomic_DNA"/>
</dbReference>
<name>A0ABT5UDF2_9GAMM</name>
<feature type="transmembrane region" description="Helical" evidence="1">
    <location>
        <begin position="221"/>
        <end position="242"/>
    </location>
</feature>
<keyword evidence="1" id="KW-1003">Cell membrane</keyword>
<dbReference type="RefSeq" id="WP_274690730.1">
    <property type="nucleotide sequence ID" value="NZ_JAPMOU010000034.1"/>
</dbReference>
<keyword evidence="1" id="KW-0472">Membrane</keyword>
<keyword evidence="1" id="KW-0812">Transmembrane</keyword>
<comment type="subcellular location">
    <subcellularLocation>
        <location evidence="1">Cell inner membrane</location>
        <topology evidence="1">Multi-pass membrane protein</topology>
    </subcellularLocation>
</comment>
<keyword evidence="1" id="KW-0769">Symport</keyword>